<comment type="catalytic activity">
    <reaction evidence="9">
        <text>L-histidinol phosphate + H2O = L-histidinol + phosphate</text>
        <dbReference type="Rhea" id="RHEA:14465"/>
        <dbReference type="ChEBI" id="CHEBI:15377"/>
        <dbReference type="ChEBI" id="CHEBI:43474"/>
        <dbReference type="ChEBI" id="CHEBI:57699"/>
        <dbReference type="ChEBI" id="CHEBI:57980"/>
        <dbReference type="EC" id="3.1.3.15"/>
    </reaction>
    <physiologicalReaction direction="left-to-right" evidence="9">
        <dbReference type="Rhea" id="RHEA:14466"/>
    </physiologicalReaction>
</comment>
<dbReference type="PANTHER" id="PTHR43344">
    <property type="entry name" value="PHOSPHOSERINE PHOSPHATASE"/>
    <property type="match status" value="1"/>
</dbReference>
<dbReference type="Pfam" id="PF12710">
    <property type="entry name" value="HAD"/>
    <property type="match status" value="1"/>
</dbReference>
<evidence type="ECO:0000256" key="3">
    <source>
        <dbReference type="ARBA" id="ARBA00013085"/>
    </source>
</evidence>
<evidence type="ECO:0000256" key="9">
    <source>
        <dbReference type="ARBA" id="ARBA00052092"/>
    </source>
</evidence>
<dbReference type="RefSeq" id="WP_092567812.1">
    <property type="nucleotide sequence ID" value="NZ_BMXH01000001.1"/>
</dbReference>
<dbReference type="InterPro" id="IPR050582">
    <property type="entry name" value="HAD-like_SerB"/>
</dbReference>
<dbReference type="NCBIfam" id="TIGR01488">
    <property type="entry name" value="HAD-SF-IB"/>
    <property type="match status" value="1"/>
</dbReference>
<proteinExistence type="inferred from homology"/>
<dbReference type="AlphaFoldDB" id="A0A1H2RWI8"/>
<evidence type="ECO:0000256" key="4">
    <source>
        <dbReference type="ARBA" id="ARBA00021697"/>
    </source>
</evidence>
<comment type="function">
    <text evidence="10">Catalyzes the dephosphorylation of histidinol-phosphate to histidinol, the direct precursor of histidine.</text>
</comment>
<gene>
    <name evidence="11" type="ORF">SAMN05443545_101406</name>
</gene>
<dbReference type="GO" id="GO:0046872">
    <property type="term" value="F:metal ion binding"/>
    <property type="evidence" value="ECO:0007669"/>
    <property type="project" value="UniProtKB-KW"/>
</dbReference>
<evidence type="ECO:0000256" key="2">
    <source>
        <dbReference type="ARBA" id="ARBA00009184"/>
    </source>
</evidence>
<organism evidence="11 12">
    <name type="scientific">Aidingimonas halophila</name>
    <dbReference type="NCBI Taxonomy" id="574349"/>
    <lineage>
        <taxon>Bacteria</taxon>
        <taxon>Pseudomonadati</taxon>
        <taxon>Pseudomonadota</taxon>
        <taxon>Gammaproteobacteria</taxon>
        <taxon>Oceanospirillales</taxon>
        <taxon>Halomonadaceae</taxon>
        <taxon>Aidingimonas</taxon>
    </lineage>
</organism>
<keyword evidence="7" id="KW-0460">Magnesium</keyword>
<comment type="similarity">
    <text evidence="2">Belongs to the HAD-like hydrolase superfamily. SerB family.</text>
</comment>
<dbReference type="InterPro" id="IPR023214">
    <property type="entry name" value="HAD_sf"/>
</dbReference>
<evidence type="ECO:0000313" key="11">
    <source>
        <dbReference type="EMBL" id="SDW22969.1"/>
    </source>
</evidence>
<sequence>MSLAIFDLDNTLISIDSDHAWGEFLLEQGAVDPVAYRDANERFLRDYEAGTLDIHAFLEVALKPLADNSPEQLAAWHQQFMASKIEPNILSKGEELLAKHRMQGDTLLIVTATNRFITGPIAKRLGVDDLIAVEPEIINGHYTGRVIGTPSYREGKIVRVEAWLADKEHTLDDAWFYSDSHNDLPLLERVGYPVAVDPDEVLEHEAEARNWRIMSLR</sequence>
<evidence type="ECO:0000256" key="7">
    <source>
        <dbReference type="ARBA" id="ARBA00022842"/>
    </source>
</evidence>
<evidence type="ECO:0000256" key="8">
    <source>
        <dbReference type="ARBA" id="ARBA00033209"/>
    </source>
</evidence>
<name>A0A1H2RWI8_9GAMM</name>
<accession>A0A1H2RWI8</accession>
<dbReference type="OrthoDB" id="9784466at2"/>
<evidence type="ECO:0000256" key="10">
    <source>
        <dbReference type="ARBA" id="ARBA00053547"/>
    </source>
</evidence>
<evidence type="ECO:0000313" key="12">
    <source>
        <dbReference type="Proteomes" id="UP000198500"/>
    </source>
</evidence>
<dbReference type="NCBIfam" id="TIGR01490">
    <property type="entry name" value="HAD-SF-IB-hyp1"/>
    <property type="match status" value="1"/>
</dbReference>
<dbReference type="EC" id="3.1.3.15" evidence="3"/>
<keyword evidence="12" id="KW-1185">Reference proteome</keyword>
<protein>
    <recommendedName>
        <fullName evidence="4">Histidinol-phosphatase</fullName>
        <ecNumber evidence="3">3.1.3.15</ecNumber>
    </recommendedName>
    <alternativeName>
        <fullName evidence="8">Histidinol-phosphate phosphatase</fullName>
    </alternativeName>
</protein>
<dbReference type="EMBL" id="FNNI01000001">
    <property type="protein sequence ID" value="SDW22969.1"/>
    <property type="molecule type" value="Genomic_DNA"/>
</dbReference>
<keyword evidence="5" id="KW-0479">Metal-binding</keyword>
<dbReference type="GO" id="GO:0004401">
    <property type="term" value="F:histidinol-phosphatase activity"/>
    <property type="evidence" value="ECO:0007669"/>
    <property type="project" value="UniProtKB-EC"/>
</dbReference>
<comment type="pathway">
    <text evidence="1">Amino-acid biosynthesis; L-histidine biosynthesis; L-histidine from 5-phospho-alpha-D-ribose 1-diphosphate: step 8/9.</text>
</comment>
<dbReference type="Gene3D" id="3.40.50.1000">
    <property type="entry name" value="HAD superfamily/HAD-like"/>
    <property type="match status" value="1"/>
</dbReference>
<evidence type="ECO:0000256" key="1">
    <source>
        <dbReference type="ARBA" id="ARBA00004970"/>
    </source>
</evidence>
<dbReference type="SUPFAM" id="SSF56784">
    <property type="entry name" value="HAD-like"/>
    <property type="match status" value="1"/>
</dbReference>
<evidence type="ECO:0000256" key="5">
    <source>
        <dbReference type="ARBA" id="ARBA00022723"/>
    </source>
</evidence>
<dbReference type="Proteomes" id="UP000198500">
    <property type="component" value="Unassembled WGS sequence"/>
</dbReference>
<dbReference type="InterPro" id="IPR036412">
    <property type="entry name" value="HAD-like_sf"/>
</dbReference>
<dbReference type="PANTHER" id="PTHR43344:SF13">
    <property type="entry name" value="PHOSPHATASE RV3661-RELATED"/>
    <property type="match status" value="1"/>
</dbReference>
<dbReference type="STRING" id="574349.SAMN05443545_101406"/>
<evidence type="ECO:0000256" key="6">
    <source>
        <dbReference type="ARBA" id="ARBA00022801"/>
    </source>
</evidence>
<dbReference type="FunFam" id="3.40.50.1000:FF:000025">
    <property type="entry name" value="HAD hydrolase, family IB"/>
    <property type="match status" value="1"/>
</dbReference>
<dbReference type="InterPro" id="IPR006385">
    <property type="entry name" value="HAD_hydro_SerB1"/>
</dbReference>
<dbReference type="CDD" id="cd02612">
    <property type="entry name" value="HAD_PGPPase"/>
    <property type="match status" value="1"/>
</dbReference>
<dbReference type="Gene3D" id="1.20.1440.100">
    <property type="entry name" value="SG protein - dephosphorylation function"/>
    <property type="match status" value="1"/>
</dbReference>
<reference evidence="11 12" key="1">
    <citation type="submission" date="2016-10" db="EMBL/GenBank/DDBJ databases">
        <authorList>
            <person name="de Groot N.N."/>
        </authorList>
    </citation>
    <scope>NUCLEOTIDE SEQUENCE [LARGE SCALE GENOMIC DNA]</scope>
    <source>
        <strain evidence="11 12">DSM 19219</strain>
    </source>
</reference>
<keyword evidence="6 11" id="KW-0378">Hydrolase</keyword>